<dbReference type="RefSeq" id="XP_007311147.1">
    <property type="nucleotide sequence ID" value="XM_007311085.1"/>
</dbReference>
<dbReference type="KEGG" id="shs:STEHIDRAFT_116318"/>
<reference evidence="2" key="1">
    <citation type="journal article" date="2012" name="Science">
        <title>The Paleozoic origin of enzymatic lignin decomposition reconstructed from 31 fungal genomes.</title>
        <authorList>
            <person name="Floudas D."/>
            <person name="Binder M."/>
            <person name="Riley R."/>
            <person name="Barry K."/>
            <person name="Blanchette R.A."/>
            <person name="Henrissat B."/>
            <person name="Martinez A.T."/>
            <person name="Otillar R."/>
            <person name="Spatafora J.W."/>
            <person name="Yadav J.S."/>
            <person name="Aerts A."/>
            <person name="Benoit I."/>
            <person name="Boyd A."/>
            <person name="Carlson A."/>
            <person name="Copeland A."/>
            <person name="Coutinho P.M."/>
            <person name="de Vries R.P."/>
            <person name="Ferreira P."/>
            <person name="Findley K."/>
            <person name="Foster B."/>
            <person name="Gaskell J."/>
            <person name="Glotzer D."/>
            <person name="Gorecki P."/>
            <person name="Heitman J."/>
            <person name="Hesse C."/>
            <person name="Hori C."/>
            <person name="Igarashi K."/>
            <person name="Jurgens J.A."/>
            <person name="Kallen N."/>
            <person name="Kersten P."/>
            <person name="Kohler A."/>
            <person name="Kuees U."/>
            <person name="Kumar T.K.A."/>
            <person name="Kuo A."/>
            <person name="LaButti K."/>
            <person name="Larrondo L.F."/>
            <person name="Lindquist E."/>
            <person name="Ling A."/>
            <person name="Lombard V."/>
            <person name="Lucas S."/>
            <person name="Lundell T."/>
            <person name="Martin R."/>
            <person name="McLaughlin D.J."/>
            <person name="Morgenstern I."/>
            <person name="Morin E."/>
            <person name="Murat C."/>
            <person name="Nagy L.G."/>
            <person name="Nolan M."/>
            <person name="Ohm R.A."/>
            <person name="Patyshakuliyeva A."/>
            <person name="Rokas A."/>
            <person name="Ruiz-Duenas F.J."/>
            <person name="Sabat G."/>
            <person name="Salamov A."/>
            <person name="Samejima M."/>
            <person name="Schmutz J."/>
            <person name="Slot J.C."/>
            <person name="St John F."/>
            <person name="Stenlid J."/>
            <person name="Sun H."/>
            <person name="Sun S."/>
            <person name="Syed K."/>
            <person name="Tsang A."/>
            <person name="Wiebenga A."/>
            <person name="Young D."/>
            <person name="Pisabarro A."/>
            <person name="Eastwood D.C."/>
            <person name="Martin F."/>
            <person name="Cullen D."/>
            <person name="Grigoriev I.V."/>
            <person name="Hibbett D.S."/>
        </authorList>
    </citation>
    <scope>NUCLEOTIDE SEQUENCE [LARGE SCALE GENOMIC DNA]</scope>
    <source>
        <strain evidence="2">FP-91666</strain>
    </source>
</reference>
<dbReference type="EMBL" id="JH687401">
    <property type="protein sequence ID" value="EIM79853.1"/>
    <property type="molecule type" value="Genomic_DNA"/>
</dbReference>
<gene>
    <name evidence="1" type="ORF">STEHIDRAFT_116318</name>
</gene>
<evidence type="ECO:0000313" key="1">
    <source>
        <dbReference type="EMBL" id="EIM79853.1"/>
    </source>
</evidence>
<name>R7RYG1_STEHR</name>
<dbReference type="Proteomes" id="UP000053927">
    <property type="component" value="Unassembled WGS sequence"/>
</dbReference>
<proteinExistence type="predicted"/>
<organism evidence="1 2">
    <name type="scientific">Stereum hirsutum (strain FP-91666)</name>
    <name type="common">White-rot fungus</name>
    <dbReference type="NCBI Taxonomy" id="721885"/>
    <lineage>
        <taxon>Eukaryota</taxon>
        <taxon>Fungi</taxon>
        <taxon>Dikarya</taxon>
        <taxon>Basidiomycota</taxon>
        <taxon>Agaricomycotina</taxon>
        <taxon>Agaricomycetes</taxon>
        <taxon>Russulales</taxon>
        <taxon>Stereaceae</taxon>
        <taxon>Stereum</taxon>
    </lineage>
</organism>
<evidence type="ECO:0000313" key="2">
    <source>
        <dbReference type="Proteomes" id="UP000053927"/>
    </source>
</evidence>
<dbReference type="GeneID" id="18795898"/>
<keyword evidence="2" id="KW-1185">Reference proteome</keyword>
<accession>R7RYG1</accession>
<dbReference type="AlphaFoldDB" id="R7RYG1"/>
<protein>
    <submittedName>
        <fullName evidence="1">Uncharacterized protein</fullName>
    </submittedName>
</protein>
<sequence length="214" mass="23554">MFLDFATSADMVPEPQYAIYTQDTWHETLQLAERSPFFTKNAQGDVHQPIPTTTPPSPSEQPIQCMLHPKAQTVPSWFGSATDSIKALGILHICTVFDVEPLAYAELIASTKRNPSPSSSLLHSLTDIAVTLPSLTEISWVPHLTEISESSDRGDGCHYLEKTLADIEKEIREDFGGISVGVYRVLEDELRDGKRVVARLGLDARFGGNTSSEP</sequence>